<dbReference type="PROSITE" id="PS01124">
    <property type="entry name" value="HTH_ARAC_FAMILY_2"/>
    <property type="match status" value="1"/>
</dbReference>
<reference evidence="5 6" key="1">
    <citation type="submission" date="2014-10" db="EMBL/GenBank/DDBJ databases">
        <title>Draft genome sequence of Actinoplanes utahensis NRRL 12052.</title>
        <authorList>
            <person name="Velasco-Bucheli B."/>
            <person name="del Cerro C."/>
            <person name="Hormigo D."/>
            <person name="Garcia J.L."/>
            <person name="Acebal C."/>
            <person name="Arroyo M."/>
            <person name="de la Mata I."/>
        </authorList>
    </citation>
    <scope>NUCLEOTIDE SEQUENCE [LARGE SCALE GENOMIC DNA]</scope>
    <source>
        <strain evidence="5 6">NRRL 12052</strain>
    </source>
</reference>
<proteinExistence type="predicted"/>
<keyword evidence="1" id="KW-0805">Transcription regulation</keyword>
<dbReference type="OrthoDB" id="241790at2"/>
<accession>A0A0A6UTV6</accession>
<dbReference type="PRINTS" id="PR00032">
    <property type="entry name" value="HTHARAC"/>
</dbReference>
<dbReference type="EMBL" id="JRTT01000008">
    <property type="protein sequence ID" value="KHD77879.1"/>
    <property type="molecule type" value="Genomic_DNA"/>
</dbReference>
<keyword evidence="6" id="KW-1185">Reference proteome</keyword>
<dbReference type="SUPFAM" id="SSF46689">
    <property type="entry name" value="Homeodomain-like"/>
    <property type="match status" value="2"/>
</dbReference>
<evidence type="ECO:0000313" key="5">
    <source>
        <dbReference type="EMBL" id="KHD77879.1"/>
    </source>
</evidence>
<dbReference type="Gene3D" id="1.10.10.60">
    <property type="entry name" value="Homeodomain-like"/>
    <property type="match status" value="2"/>
</dbReference>
<dbReference type="InterPro" id="IPR032783">
    <property type="entry name" value="AraC_lig"/>
</dbReference>
<dbReference type="InterPro" id="IPR009057">
    <property type="entry name" value="Homeodomain-like_sf"/>
</dbReference>
<name>A0A0A6UTV6_ACTUT</name>
<sequence>MDVINEAVGGFRTGRVHARRIHRSGSWGMRFPAFTGVGFHVVLHGAGWLVTAGEPPAALRRGDIVLAPHGAEHGLSHAAVHGPGGLPVPDRPSGDPEPEQADFILLCGAYRLDRGQVHRFLQDLPAVIAVSPDYDRHPELRAVAGLLSTDVAEERSGAATTRSALVDLMLVHVLRQWQEQTGADGWPAVGDPAIAAALREIHGSPQRPWTVQQLGAVAGMSRTAFTRRFHALVGTPPMAYLTGWRLSRGARLLRETTAPLAAIARQVGYSTEYAFAAAFRREYGISPGRFRQS</sequence>
<keyword evidence="2" id="KW-0238">DNA-binding</keyword>
<dbReference type="GO" id="GO:0003700">
    <property type="term" value="F:DNA-binding transcription factor activity"/>
    <property type="evidence" value="ECO:0007669"/>
    <property type="project" value="InterPro"/>
</dbReference>
<dbReference type="Pfam" id="PF12852">
    <property type="entry name" value="Cupin_6"/>
    <property type="match status" value="1"/>
</dbReference>
<dbReference type="InterPro" id="IPR020449">
    <property type="entry name" value="Tscrpt_reg_AraC-type_HTH"/>
</dbReference>
<dbReference type="AlphaFoldDB" id="A0A0A6UTV6"/>
<dbReference type="PANTHER" id="PTHR46796:SF7">
    <property type="entry name" value="ARAC FAMILY TRANSCRIPTIONAL REGULATOR"/>
    <property type="match status" value="1"/>
</dbReference>
<dbReference type="PANTHER" id="PTHR46796">
    <property type="entry name" value="HTH-TYPE TRANSCRIPTIONAL ACTIVATOR RHAS-RELATED"/>
    <property type="match status" value="1"/>
</dbReference>
<protein>
    <submittedName>
        <fullName evidence="5">AraC family transcriptional regulator</fullName>
    </submittedName>
</protein>
<gene>
    <name evidence="5" type="ORF">MB27_08870</name>
</gene>
<dbReference type="InterPro" id="IPR050204">
    <property type="entry name" value="AraC_XylS_family_regulators"/>
</dbReference>
<evidence type="ECO:0000256" key="2">
    <source>
        <dbReference type="ARBA" id="ARBA00023125"/>
    </source>
</evidence>
<evidence type="ECO:0000259" key="4">
    <source>
        <dbReference type="PROSITE" id="PS01124"/>
    </source>
</evidence>
<keyword evidence="3" id="KW-0804">Transcription</keyword>
<dbReference type="InterPro" id="IPR018062">
    <property type="entry name" value="HTH_AraC-typ_CS"/>
</dbReference>
<evidence type="ECO:0000256" key="1">
    <source>
        <dbReference type="ARBA" id="ARBA00023015"/>
    </source>
</evidence>
<feature type="domain" description="HTH araC/xylS-type" evidence="4">
    <location>
        <begin position="195"/>
        <end position="293"/>
    </location>
</feature>
<dbReference type="PROSITE" id="PS00041">
    <property type="entry name" value="HTH_ARAC_FAMILY_1"/>
    <property type="match status" value="1"/>
</dbReference>
<dbReference type="Pfam" id="PF12833">
    <property type="entry name" value="HTH_18"/>
    <property type="match status" value="1"/>
</dbReference>
<evidence type="ECO:0000313" key="6">
    <source>
        <dbReference type="Proteomes" id="UP000054537"/>
    </source>
</evidence>
<dbReference type="InterPro" id="IPR018060">
    <property type="entry name" value="HTH_AraC"/>
</dbReference>
<dbReference type="eggNOG" id="COG4977">
    <property type="taxonomic scope" value="Bacteria"/>
</dbReference>
<dbReference type="GO" id="GO:0043565">
    <property type="term" value="F:sequence-specific DNA binding"/>
    <property type="evidence" value="ECO:0007669"/>
    <property type="project" value="InterPro"/>
</dbReference>
<dbReference type="SMART" id="SM00342">
    <property type="entry name" value="HTH_ARAC"/>
    <property type="match status" value="1"/>
</dbReference>
<organism evidence="5 6">
    <name type="scientific">Actinoplanes utahensis</name>
    <dbReference type="NCBI Taxonomy" id="1869"/>
    <lineage>
        <taxon>Bacteria</taxon>
        <taxon>Bacillati</taxon>
        <taxon>Actinomycetota</taxon>
        <taxon>Actinomycetes</taxon>
        <taxon>Micromonosporales</taxon>
        <taxon>Micromonosporaceae</taxon>
        <taxon>Actinoplanes</taxon>
    </lineage>
</organism>
<dbReference type="RefSeq" id="WP_043523683.1">
    <property type="nucleotide sequence ID" value="NZ_BAABKU010000038.1"/>
</dbReference>
<comment type="caution">
    <text evidence="5">The sequence shown here is derived from an EMBL/GenBank/DDBJ whole genome shotgun (WGS) entry which is preliminary data.</text>
</comment>
<dbReference type="STRING" id="1869.MB27_08870"/>
<dbReference type="Proteomes" id="UP000054537">
    <property type="component" value="Unassembled WGS sequence"/>
</dbReference>
<evidence type="ECO:0000256" key="3">
    <source>
        <dbReference type="ARBA" id="ARBA00023163"/>
    </source>
</evidence>